<dbReference type="GO" id="GO:0005743">
    <property type="term" value="C:mitochondrial inner membrane"/>
    <property type="evidence" value="ECO:0007669"/>
    <property type="project" value="TreeGrafter"/>
</dbReference>
<dbReference type="EMBL" id="VIBQ01000102">
    <property type="protein sequence ID" value="KAB8772385.1"/>
    <property type="molecule type" value="Genomic_DNA"/>
</dbReference>
<proteinExistence type="predicted"/>
<sequence length="505" mass="56303">MRPFTRLFSPFIATTLRGSCRPPCPSANTLHLQRARLAKNFSSTSRLKAQYPYNRFNNARAARNYFTLWMQRPTFKYEAGGLALAGGGFYAYNLETVPVSGRRRFNVVSPEQEARQAAQMKESILQQYYGRVLPESDRRVQAVRRVLARLLPAAGVQDARAEGWEIYVVDEPNETNAFVIPGGKVFVFTGILPVCQDDDGIAAVLGHEIAHNLAHHAGERMSQSFIFIGLLYMAAFFIGLPDQLSASALDLVFMKPGSRKQESEADFIGLQLMAESCYDPETAVRFWERMEKAAASKEAPPQFLSTHPSNHARIEKITEWLPEATDKYQQAECTTKTLPSVNEFKQAYQSPGRLGYFRGSLLVPGDCIRTEACLLAPPRRSERRNGDAKVSRISPRSRSGVPSLAISGCECAERRAVTGPATSRDPVAGTRSVMMSCIETAALVMPLVWRSEVKDLLRMLAHDSSHAAASFPDGPGREDWRRWTPSRAAGTHGMRARGRDTRRRR</sequence>
<dbReference type="AlphaFoldDB" id="A0A5N6L4P3"/>
<feature type="region of interest" description="Disordered" evidence="7">
    <location>
        <begin position="465"/>
        <end position="505"/>
    </location>
</feature>
<accession>A0A5N6L4P3</accession>
<organism evidence="9 10">
    <name type="scientific">Carpinus fangiana</name>
    <dbReference type="NCBI Taxonomy" id="176857"/>
    <lineage>
        <taxon>Eukaryota</taxon>
        <taxon>Viridiplantae</taxon>
        <taxon>Streptophyta</taxon>
        <taxon>Embryophyta</taxon>
        <taxon>Tracheophyta</taxon>
        <taxon>Spermatophyta</taxon>
        <taxon>Magnoliopsida</taxon>
        <taxon>eudicotyledons</taxon>
        <taxon>Gunneridae</taxon>
        <taxon>Pentapetalae</taxon>
        <taxon>rosids</taxon>
        <taxon>fabids</taxon>
        <taxon>Fagales</taxon>
        <taxon>Betulaceae</taxon>
        <taxon>Carpinus</taxon>
    </lineage>
</organism>
<evidence type="ECO:0000256" key="2">
    <source>
        <dbReference type="ARBA" id="ARBA00022670"/>
    </source>
</evidence>
<dbReference type="OrthoDB" id="7464992at2759"/>
<reference evidence="9 10" key="1">
    <citation type="submission" date="2019-06" db="EMBL/GenBank/DDBJ databases">
        <title>A chromosomal-level reference genome of Carpinus fangiana (Coryloideae, Betulaceae).</title>
        <authorList>
            <person name="Yang X."/>
            <person name="Wang Z."/>
            <person name="Zhang L."/>
            <person name="Hao G."/>
            <person name="Liu J."/>
            <person name="Yang Y."/>
        </authorList>
    </citation>
    <scope>NUCLEOTIDE SEQUENCE [LARGE SCALE GENOMIC DNA]</scope>
    <source>
        <strain evidence="9">Cfa_2016G</strain>
        <tissue evidence="9">Leaf</tissue>
    </source>
</reference>
<dbReference type="Gene3D" id="3.30.2010.10">
    <property type="entry name" value="Metalloproteases ('zincins'), catalytic domain"/>
    <property type="match status" value="1"/>
</dbReference>
<dbReference type="GO" id="GO:0034982">
    <property type="term" value="P:mitochondrial protein processing"/>
    <property type="evidence" value="ECO:0007669"/>
    <property type="project" value="TreeGrafter"/>
</dbReference>
<keyword evidence="2" id="KW-0645">Protease</keyword>
<keyword evidence="3" id="KW-0479">Metal-binding</keyword>
<evidence type="ECO:0000256" key="5">
    <source>
        <dbReference type="ARBA" id="ARBA00022833"/>
    </source>
</evidence>
<evidence type="ECO:0000256" key="4">
    <source>
        <dbReference type="ARBA" id="ARBA00022801"/>
    </source>
</evidence>
<dbReference type="GO" id="GO:0004222">
    <property type="term" value="F:metalloendopeptidase activity"/>
    <property type="evidence" value="ECO:0007669"/>
    <property type="project" value="InterPro"/>
</dbReference>
<evidence type="ECO:0000256" key="6">
    <source>
        <dbReference type="ARBA" id="ARBA00023049"/>
    </source>
</evidence>
<comment type="caution">
    <text evidence="9">The sequence shown here is derived from an EMBL/GenBank/DDBJ whole genome shotgun (WGS) entry which is preliminary data.</text>
</comment>
<feature type="compositionally biased region" description="Basic and acidic residues" evidence="7">
    <location>
        <begin position="379"/>
        <end position="390"/>
    </location>
</feature>
<feature type="domain" description="Peptidase M48" evidence="8">
    <location>
        <begin position="140"/>
        <end position="320"/>
    </location>
</feature>
<keyword evidence="6" id="KW-0482">Metalloprotease</keyword>
<evidence type="ECO:0000256" key="7">
    <source>
        <dbReference type="SAM" id="MobiDB-lite"/>
    </source>
</evidence>
<keyword evidence="5" id="KW-0862">Zinc</keyword>
<dbReference type="PANTHER" id="PTHR22726">
    <property type="entry name" value="METALLOENDOPEPTIDASE OMA1"/>
    <property type="match status" value="1"/>
</dbReference>
<evidence type="ECO:0000259" key="8">
    <source>
        <dbReference type="Pfam" id="PF01435"/>
    </source>
</evidence>
<feature type="region of interest" description="Disordered" evidence="7">
    <location>
        <begin position="379"/>
        <end position="401"/>
    </location>
</feature>
<dbReference type="Pfam" id="PF01435">
    <property type="entry name" value="Peptidase_M48"/>
    <property type="match status" value="1"/>
</dbReference>
<name>A0A5N6L4P3_9ROSI</name>
<dbReference type="PANTHER" id="PTHR22726:SF1">
    <property type="entry name" value="METALLOENDOPEPTIDASE OMA1, MITOCHONDRIAL"/>
    <property type="match status" value="1"/>
</dbReference>
<dbReference type="GO" id="GO:0046872">
    <property type="term" value="F:metal ion binding"/>
    <property type="evidence" value="ECO:0007669"/>
    <property type="project" value="UniProtKB-KW"/>
</dbReference>
<protein>
    <recommendedName>
        <fullName evidence="8">Peptidase M48 domain-containing protein</fullName>
    </recommendedName>
</protein>
<keyword evidence="4" id="KW-0378">Hydrolase</keyword>
<comment type="cofactor">
    <cofactor evidence="1">
        <name>Zn(2+)</name>
        <dbReference type="ChEBI" id="CHEBI:29105"/>
    </cofactor>
</comment>
<evidence type="ECO:0000256" key="3">
    <source>
        <dbReference type="ARBA" id="ARBA00022723"/>
    </source>
</evidence>
<feature type="compositionally biased region" description="Basic residues" evidence="7">
    <location>
        <begin position="494"/>
        <end position="505"/>
    </location>
</feature>
<gene>
    <name evidence="9" type="ORF">FH972_026674</name>
</gene>
<evidence type="ECO:0000313" key="10">
    <source>
        <dbReference type="Proteomes" id="UP000327013"/>
    </source>
</evidence>
<keyword evidence="10" id="KW-1185">Reference proteome</keyword>
<evidence type="ECO:0000256" key="1">
    <source>
        <dbReference type="ARBA" id="ARBA00001947"/>
    </source>
</evidence>
<dbReference type="InterPro" id="IPR001915">
    <property type="entry name" value="Peptidase_M48"/>
</dbReference>
<evidence type="ECO:0000313" key="9">
    <source>
        <dbReference type="EMBL" id="KAB8772385.1"/>
    </source>
</evidence>
<dbReference type="InterPro" id="IPR051156">
    <property type="entry name" value="Mito/Outer_Membr_Metalloprot"/>
</dbReference>
<dbReference type="Proteomes" id="UP000327013">
    <property type="component" value="Unassembled WGS sequence"/>
</dbReference>
<dbReference type="GO" id="GO:0006515">
    <property type="term" value="P:protein quality control for misfolded or incompletely synthesized proteins"/>
    <property type="evidence" value="ECO:0007669"/>
    <property type="project" value="TreeGrafter"/>
</dbReference>
<dbReference type="CDD" id="cd07331">
    <property type="entry name" value="M48C_Oma1_like"/>
    <property type="match status" value="1"/>
</dbReference>